<dbReference type="SUPFAM" id="SSF117023">
    <property type="entry name" value="DNA primase DnaG, C-terminal domain"/>
    <property type="match status" value="1"/>
</dbReference>
<dbReference type="Gene3D" id="1.10.860.10">
    <property type="entry name" value="DNAb Helicase, Chain A"/>
    <property type="match status" value="1"/>
</dbReference>
<dbReference type="GO" id="GO:0000428">
    <property type="term" value="C:DNA-directed RNA polymerase complex"/>
    <property type="evidence" value="ECO:0007669"/>
    <property type="project" value="UniProtKB-KW"/>
</dbReference>
<dbReference type="OrthoDB" id="9803773at2"/>
<name>A0A0W0U889_9GAMM</name>
<dbReference type="SUPFAM" id="SSF56731">
    <property type="entry name" value="DNA primase core"/>
    <property type="match status" value="1"/>
</dbReference>
<dbReference type="NCBIfam" id="TIGR01391">
    <property type="entry name" value="dnaG"/>
    <property type="match status" value="1"/>
</dbReference>
<comment type="function">
    <text evidence="1 2">RNA polymerase that catalyzes the synthesis of short RNA molecules used as primers for DNA polymerase during DNA replication.</text>
</comment>
<dbReference type="GO" id="GO:0003899">
    <property type="term" value="F:DNA-directed RNA polymerase activity"/>
    <property type="evidence" value="ECO:0007669"/>
    <property type="project" value="UniProtKB-UniRule"/>
</dbReference>
<dbReference type="Gene3D" id="3.90.980.10">
    <property type="entry name" value="DNA primase, catalytic core, N-terminal domain"/>
    <property type="match status" value="1"/>
</dbReference>
<dbReference type="InterPro" id="IPR050219">
    <property type="entry name" value="DnaG_primase"/>
</dbReference>
<dbReference type="GO" id="GO:0003677">
    <property type="term" value="F:DNA binding"/>
    <property type="evidence" value="ECO:0007669"/>
    <property type="project" value="UniProtKB-KW"/>
</dbReference>
<comment type="similarity">
    <text evidence="1 2">Belongs to the DnaG primase family.</text>
</comment>
<keyword evidence="1 2" id="KW-0235">DNA replication</keyword>
<dbReference type="CDD" id="cd03364">
    <property type="entry name" value="TOPRIM_DnaG_primases"/>
    <property type="match status" value="1"/>
</dbReference>
<dbReference type="Pfam" id="PF10410">
    <property type="entry name" value="DnaB_bind"/>
    <property type="match status" value="1"/>
</dbReference>
<keyword evidence="1 2" id="KW-0862">Zinc</keyword>
<evidence type="ECO:0000313" key="4">
    <source>
        <dbReference type="EMBL" id="KTD04017.1"/>
    </source>
</evidence>
<comment type="subunit">
    <text evidence="1">Monomer. Interacts with DnaB.</text>
</comment>
<dbReference type="Gene3D" id="3.90.580.10">
    <property type="entry name" value="Zinc finger, CHC2-type domain"/>
    <property type="match status" value="1"/>
</dbReference>
<evidence type="ECO:0000256" key="1">
    <source>
        <dbReference type="HAMAP-Rule" id="MF_00974"/>
    </source>
</evidence>
<keyword evidence="1 3" id="KW-0863">Zinc-finger</keyword>
<keyword evidence="1 2" id="KW-0808">Transferase</keyword>
<dbReference type="PIRSF" id="PIRSF002811">
    <property type="entry name" value="DnaG"/>
    <property type="match status" value="1"/>
</dbReference>
<dbReference type="SUPFAM" id="SSF57783">
    <property type="entry name" value="Zinc beta-ribbon"/>
    <property type="match status" value="1"/>
</dbReference>
<dbReference type="Pfam" id="PF13155">
    <property type="entry name" value="Toprim_2"/>
    <property type="match status" value="1"/>
</dbReference>
<dbReference type="PANTHER" id="PTHR30313">
    <property type="entry name" value="DNA PRIMASE"/>
    <property type="match status" value="1"/>
</dbReference>
<dbReference type="Pfam" id="PF08275">
    <property type="entry name" value="DNAG_N"/>
    <property type="match status" value="1"/>
</dbReference>
<dbReference type="FunFam" id="3.40.1360.10:FF:000002">
    <property type="entry name" value="DNA primase"/>
    <property type="match status" value="1"/>
</dbReference>
<dbReference type="PROSITE" id="PS50880">
    <property type="entry name" value="TOPRIM"/>
    <property type="match status" value="1"/>
</dbReference>
<dbReference type="InterPro" id="IPR019475">
    <property type="entry name" value="DNA_primase_DnaB-bd"/>
</dbReference>
<dbReference type="STRING" id="45065.Lgee_0395"/>
<dbReference type="Proteomes" id="UP000054785">
    <property type="component" value="Unassembled WGS sequence"/>
</dbReference>
<dbReference type="InterPro" id="IPR002694">
    <property type="entry name" value="Znf_CHC2"/>
</dbReference>
<keyword evidence="5" id="KW-1185">Reference proteome</keyword>
<dbReference type="RefSeq" id="WP_028386432.1">
    <property type="nucleotide sequence ID" value="NZ_CAAAHN010000016.1"/>
</dbReference>
<reference evidence="4 5" key="1">
    <citation type="submission" date="2015-11" db="EMBL/GenBank/DDBJ databases">
        <title>Genomic analysis of 38 Legionella species identifies large and diverse effector repertoires.</title>
        <authorList>
            <person name="Burstein D."/>
            <person name="Amaro F."/>
            <person name="Zusman T."/>
            <person name="Lifshitz Z."/>
            <person name="Cohen O."/>
            <person name="Gilbert J.A."/>
            <person name="Pupko T."/>
            <person name="Shuman H.A."/>
            <person name="Segal G."/>
        </authorList>
    </citation>
    <scope>NUCLEOTIDE SEQUENCE [LARGE SCALE GENOMIC DNA]</scope>
    <source>
        <strain evidence="4 5">ATCC 49504</strain>
    </source>
</reference>
<comment type="cofactor">
    <cofactor evidence="1 2 3">
        <name>Zn(2+)</name>
        <dbReference type="ChEBI" id="CHEBI:29105"/>
    </cofactor>
    <text evidence="1 2 3">Binds 1 zinc ion per monomer.</text>
</comment>
<dbReference type="InterPro" id="IPR030846">
    <property type="entry name" value="DnaG_bac"/>
</dbReference>
<dbReference type="FunFam" id="3.90.580.10:FF:000001">
    <property type="entry name" value="DNA primase"/>
    <property type="match status" value="1"/>
</dbReference>
<dbReference type="InterPro" id="IPR036977">
    <property type="entry name" value="DNA_primase_Znf_CHC2"/>
</dbReference>
<dbReference type="EMBL" id="LNYC01000007">
    <property type="protein sequence ID" value="KTD04017.1"/>
    <property type="molecule type" value="Genomic_DNA"/>
</dbReference>
<dbReference type="InterPro" id="IPR006171">
    <property type="entry name" value="TOPRIM_dom"/>
</dbReference>
<dbReference type="InterPro" id="IPR013173">
    <property type="entry name" value="DNA_primase_DnaG_DnaB-bd_dom"/>
</dbReference>
<keyword evidence="1 2" id="KW-0548">Nucleotidyltransferase</keyword>
<dbReference type="SMART" id="SM00766">
    <property type="entry name" value="DnaG_DnaB_bind"/>
    <property type="match status" value="1"/>
</dbReference>
<evidence type="ECO:0000256" key="3">
    <source>
        <dbReference type="PIRSR" id="PIRSR002811-1"/>
    </source>
</evidence>
<dbReference type="InterPro" id="IPR006295">
    <property type="entry name" value="DNA_primase_DnaG"/>
</dbReference>
<dbReference type="InterPro" id="IPR013264">
    <property type="entry name" value="DNAG_N"/>
</dbReference>
<dbReference type="FunFam" id="3.90.980.10:FF:000001">
    <property type="entry name" value="DNA primase"/>
    <property type="match status" value="1"/>
</dbReference>
<proteinExistence type="inferred from homology"/>
<dbReference type="Pfam" id="PF08278">
    <property type="entry name" value="DnaG_DnaB_bind"/>
    <property type="match status" value="1"/>
</dbReference>
<dbReference type="SMART" id="SM00493">
    <property type="entry name" value="TOPRIM"/>
    <property type="match status" value="1"/>
</dbReference>
<dbReference type="AlphaFoldDB" id="A0A0W0U889"/>
<comment type="domain">
    <text evidence="1">Contains an N-terminal zinc-binding domain, a central core domain that contains the primase activity, and a C-terminal DnaB-binding domain.</text>
</comment>
<dbReference type="GO" id="GO:0005737">
    <property type="term" value="C:cytoplasm"/>
    <property type="evidence" value="ECO:0007669"/>
    <property type="project" value="TreeGrafter"/>
</dbReference>
<keyword evidence="1 2" id="KW-0804">Transcription</keyword>
<dbReference type="PATRIC" id="fig|45065.4.peg.419"/>
<dbReference type="InterPro" id="IPR037068">
    <property type="entry name" value="DNA_primase_core_N_sf"/>
</dbReference>
<organism evidence="4 5">
    <name type="scientific">Legionella geestiana</name>
    <dbReference type="NCBI Taxonomy" id="45065"/>
    <lineage>
        <taxon>Bacteria</taxon>
        <taxon>Pseudomonadati</taxon>
        <taxon>Pseudomonadota</taxon>
        <taxon>Gammaproteobacteria</taxon>
        <taxon>Legionellales</taxon>
        <taxon>Legionellaceae</taxon>
        <taxon>Legionella</taxon>
    </lineage>
</organism>
<feature type="zinc finger region" description="CHC2-type" evidence="1 3">
    <location>
        <begin position="40"/>
        <end position="64"/>
    </location>
</feature>
<dbReference type="EC" id="2.7.7.101" evidence="1"/>
<keyword evidence="1 2" id="KW-0240">DNA-directed RNA polymerase</keyword>
<dbReference type="Gene3D" id="3.40.1360.10">
    <property type="match status" value="1"/>
</dbReference>
<keyword evidence="1 2" id="KW-0479">Metal-binding</keyword>
<keyword evidence="1" id="KW-0238">DNA-binding</keyword>
<dbReference type="Pfam" id="PF01807">
    <property type="entry name" value="Zn_ribbon_DnaG"/>
    <property type="match status" value="1"/>
</dbReference>
<accession>A0A0W0U889</accession>
<dbReference type="PANTHER" id="PTHR30313:SF2">
    <property type="entry name" value="DNA PRIMASE"/>
    <property type="match status" value="1"/>
</dbReference>
<dbReference type="Gene3D" id="1.20.50.20">
    <property type="entry name" value="DnaG, RNA polymerase domain, helical bundle"/>
    <property type="match status" value="1"/>
</dbReference>
<dbReference type="GO" id="GO:0006269">
    <property type="term" value="P:DNA replication, synthesis of primer"/>
    <property type="evidence" value="ECO:0007669"/>
    <property type="project" value="UniProtKB-UniRule"/>
</dbReference>
<dbReference type="SMART" id="SM00400">
    <property type="entry name" value="ZnF_CHCC"/>
    <property type="match status" value="1"/>
</dbReference>
<sequence length="574" mass="64832">MAGLIPDAFRDEVLSRTDIVELIDSHVPLKKQGNSHTACCPFHSEKTPSFNVIGKKQFYHCFGCGASGNAISFIMQHLGLGFREAIEHLAQRAGLTLPDTVDTRTPKTSGLYALMKTVCTFYQKQLRESADTAIAYLQRRGVSGEIAKRYQLGFAPEGWHLLERAFARQKKELIETGMLVVRDDGKTCDRYRQRIMFPIHDRQGRITGFGGRAVAEGQKPKYLNSPETPLFQKSRELYGLYQVLQRPEMPEYIIVVEGYLDVLALAQHGFDNAVATLGTATSTWHIQILSRHTRRIIFCFDGDAAGRQAAWRALENSLAHLDTGLEIGFVFLPEGEDPDSLVRREGFEAFGARLRAFQALNHFFFETLSADIDLSSLSGKARLVHVVKPYLMKMPDGPYRQLLEDELGRKTRIEGHRLHPMIGDGAEKPAPVTQKAIRRSPARLAIALLLQHPEIFAECREYIQEGSLQGNSLALLRELLDVLSHTPQPTTASLVEHWRNTPWFDVVSRLAVWEHLVPQDARAREFIDIVQFLHKQDVEKNIQQLLVKSRTNGLDATERETLQRLLRSRHPAGS</sequence>
<protein>
    <recommendedName>
        <fullName evidence="1 2">DNA primase</fullName>
        <ecNumber evidence="1">2.7.7.101</ecNumber>
    </recommendedName>
</protein>
<gene>
    <name evidence="1" type="primary">dnaG</name>
    <name evidence="4" type="ORF">Lgee_0395</name>
</gene>
<dbReference type="GO" id="GO:1990077">
    <property type="term" value="C:primosome complex"/>
    <property type="evidence" value="ECO:0007669"/>
    <property type="project" value="UniProtKB-KW"/>
</dbReference>
<evidence type="ECO:0000313" key="5">
    <source>
        <dbReference type="Proteomes" id="UP000054785"/>
    </source>
</evidence>
<evidence type="ECO:0000256" key="2">
    <source>
        <dbReference type="PIRNR" id="PIRNR002811"/>
    </source>
</evidence>
<dbReference type="InterPro" id="IPR016136">
    <property type="entry name" value="DNA_helicase_N/primase_C"/>
</dbReference>
<comment type="catalytic activity">
    <reaction evidence="1">
        <text>ssDNA + n NTP = ssDNA/pppN(pN)n-1 hybrid + (n-1) diphosphate.</text>
        <dbReference type="EC" id="2.7.7.101"/>
    </reaction>
</comment>
<dbReference type="InterPro" id="IPR034151">
    <property type="entry name" value="TOPRIM_DnaG_bac"/>
</dbReference>
<comment type="caution">
    <text evidence="4">The sequence shown here is derived from an EMBL/GenBank/DDBJ whole genome shotgun (WGS) entry which is preliminary data.</text>
</comment>
<keyword evidence="1 2" id="KW-0639">Primosome</keyword>
<dbReference type="HAMAP" id="MF_00974">
    <property type="entry name" value="DNA_primase_DnaG"/>
    <property type="match status" value="1"/>
</dbReference>
<dbReference type="GO" id="GO:0008270">
    <property type="term" value="F:zinc ion binding"/>
    <property type="evidence" value="ECO:0007669"/>
    <property type="project" value="UniProtKB-UniRule"/>
</dbReference>